<dbReference type="PANTHER" id="PTHR30460">
    <property type="entry name" value="MODERATE CONDUCTANCE MECHANOSENSITIVE CHANNEL YBIO"/>
    <property type="match status" value="1"/>
</dbReference>
<dbReference type="AlphaFoldDB" id="A0A401IG62"/>
<comment type="similarity">
    <text evidence="2">Belongs to the MscS (TC 1.A.23) family.</text>
</comment>
<dbReference type="OrthoDB" id="9809206at2"/>
<dbReference type="SUPFAM" id="SSF82689">
    <property type="entry name" value="Mechanosensitive channel protein MscS (YggB), C-terminal domain"/>
    <property type="match status" value="1"/>
</dbReference>
<evidence type="ECO:0000256" key="2">
    <source>
        <dbReference type="ARBA" id="ARBA00008017"/>
    </source>
</evidence>
<dbReference type="PANTHER" id="PTHR30460:SF0">
    <property type="entry name" value="MODERATE CONDUCTANCE MECHANOSENSITIVE CHANNEL YBIO"/>
    <property type="match status" value="1"/>
</dbReference>
<dbReference type="Gene3D" id="3.30.70.100">
    <property type="match status" value="1"/>
</dbReference>
<dbReference type="SUPFAM" id="SSF82861">
    <property type="entry name" value="Mechanosensitive channel protein MscS (YggB), transmembrane region"/>
    <property type="match status" value="1"/>
</dbReference>
<evidence type="ECO:0000313" key="12">
    <source>
        <dbReference type="Proteomes" id="UP000287247"/>
    </source>
</evidence>
<evidence type="ECO:0000259" key="9">
    <source>
        <dbReference type="Pfam" id="PF21082"/>
    </source>
</evidence>
<dbReference type="GO" id="GO:0008381">
    <property type="term" value="F:mechanosensitive monoatomic ion channel activity"/>
    <property type="evidence" value="ECO:0007669"/>
    <property type="project" value="InterPro"/>
</dbReference>
<dbReference type="InterPro" id="IPR023408">
    <property type="entry name" value="MscS_beta-dom_sf"/>
</dbReference>
<dbReference type="FunFam" id="2.30.30.60:FF:000001">
    <property type="entry name" value="MscS Mechanosensitive ion channel"/>
    <property type="match status" value="1"/>
</dbReference>
<feature type="transmembrane region" description="Helical" evidence="7">
    <location>
        <begin position="176"/>
        <end position="200"/>
    </location>
</feature>
<keyword evidence="3" id="KW-1003">Cell membrane</keyword>
<dbReference type="RefSeq" id="WP_124975051.1">
    <property type="nucleotide sequence ID" value="NZ_BDQK01000006.1"/>
</dbReference>
<protein>
    <submittedName>
        <fullName evidence="11">Mechanosensitive ion channel protein</fullName>
    </submittedName>
</protein>
<feature type="transmembrane region" description="Helical" evidence="7">
    <location>
        <begin position="359"/>
        <end position="378"/>
    </location>
</feature>
<keyword evidence="4 7" id="KW-0812">Transmembrane</keyword>
<feature type="domain" description="Mechanosensitive ion channel transmembrane helices 2/3" evidence="10">
    <location>
        <begin position="335"/>
        <end position="375"/>
    </location>
</feature>
<comment type="subcellular location">
    <subcellularLocation>
        <location evidence="1">Cell membrane</location>
        <topology evidence="1">Multi-pass membrane protein</topology>
    </subcellularLocation>
</comment>
<gene>
    <name evidence="11" type="ORF">AsFPU1_1600</name>
</gene>
<keyword evidence="12" id="KW-1185">Reference proteome</keyword>
<dbReference type="Gene3D" id="2.30.30.60">
    <property type="match status" value="1"/>
</dbReference>
<dbReference type="Pfam" id="PF21082">
    <property type="entry name" value="MS_channel_3rd"/>
    <property type="match status" value="1"/>
</dbReference>
<evidence type="ECO:0000256" key="7">
    <source>
        <dbReference type="SAM" id="Phobius"/>
    </source>
</evidence>
<dbReference type="Pfam" id="PF00924">
    <property type="entry name" value="MS_channel_2nd"/>
    <property type="match status" value="1"/>
</dbReference>
<proteinExistence type="inferred from homology"/>
<dbReference type="InterPro" id="IPR045276">
    <property type="entry name" value="YbiO_bact"/>
</dbReference>
<keyword evidence="6 7" id="KW-0472">Membrane</keyword>
<feature type="transmembrane region" description="Helical" evidence="7">
    <location>
        <begin position="330"/>
        <end position="353"/>
    </location>
</feature>
<dbReference type="InterPro" id="IPR010920">
    <property type="entry name" value="LSM_dom_sf"/>
</dbReference>
<accession>A0A401IG62</accession>
<feature type="transmembrane region" description="Helical" evidence="7">
    <location>
        <begin position="242"/>
        <end position="262"/>
    </location>
</feature>
<keyword evidence="5 7" id="KW-1133">Transmembrane helix</keyword>
<sequence length="544" mass="61471">MFNKIKLLSQPNTLKKGLLGQRLLLVILILLATCLISLPIKAQVFTLPDLTDTNNWLLRNDPSSIVSNCIRLDGLCLFKVVAPKSDISERVTVIEERLNQIIDLYLSKESPKIKIEQTIINNLPNIYITINEQKIRLMTVTSLDVNNEGIDPSTKASFIIEQLERGLQRAKQEREFIFLLSKGLISLGILGGIVIINFVLGYQINRFKHSQNKTRDLRNNQPISTVLIERQQWNIKEVKYRVLQLVQTAIWLGGIVLIVGLFPQTRIIRIWLFNILRIPAKLAIVGAGTYLLIRLSYALIAKLSAIIFSQDLLNLDINQRLQLRLTTLSLVSRSIITVIWVGVGTLVGLSVIGVNTAPLLTGLGILGVGVSLASQNLIRDGINGFFIIIEDQYAVGDMIEVGNFSGLVENINLRITQLRDSQGRLITIPNSEVKIVANLSSNWSRADLSIPIAYETDVDLALKIIKDVADKMRQDKILQQNILENPEILGVENFEERGLIIRVWIKTKPLKQWDVSREFRRRLKVEFDLQGLPLPQLKVWLNRI</sequence>
<feature type="transmembrane region" description="Helical" evidence="7">
    <location>
        <begin position="282"/>
        <end position="309"/>
    </location>
</feature>
<dbReference type="Proteomes" id="UP000287247">
    <property type="component" value="Unassembled WGS sequence"/>
</dbReference>
<evidence type="ECO:0000256" key="4">
    <source>
        <dbReference type="ARBA" id="ARBA00022692"/>
    </source>
</evidence>
<dbReference type="InterPro" id="IPR049142">
    <property type="entry name" value="MS_channel_1st"/>
</dbReference>
<dbReference type="EMBL" id="BDQK01000006">
    <property type="protein sequence ID" value="GBF80199.1"/>
    <property type="molecule type" value="Genomic_DNA"/>
</dbReference>
<evidence type="ECO:0000313" key="11">
    <source>
        <dbReference type="EMBL" id="GBF80199.1"/>
    </source>
</evidence>
<evidence type="ECO:0000256" key="1">
    <source>
        <dbReference type="ARBA" id="ARBA00004651"/>
    </source>
</evidence>
<dbReference type="InterPro" id="IPR011066">
    <property type="entry name" value="MscS_channel_C_sf"/>
</dbReference>
<comment type="caution">
    <text evidence="11">The sequence shown here is derived from an EMBL/GenBank/DDBJ whole genome shotgun (WGS) entry which is preliminary data.</text>
</comment>
<dbReference type="Gene3D" id="1.10.287.1260">
    <property type="match status" value="1"/>
</dbReference>
<feature type="domain" description="Mechanosensitive ion channel MscS" evidence="8">
    <location>
        <begin position="376"/>
        <end position="444"/>
    </location>
</feature>
<organism evidence="11 12">
    <name type="scientific">Aphanothece sacrum FPU1</name>
    <dbReference type="NCBI Taxonomy" id="1920663"/>
    <lineage>
        <taxon>Bacteria</taxon>
        <taxon>Bacillati</taxon>
        <taxon>Cyanobacteriota</taxon>
        <taxon>Cyanophyceae</taxon>
        <taxon>Oscillatoriophycideae</taxon>
        <taxon>Chroococcales</taxon>
        <taxon>Aphanothecaceae</taxon>
        <taxon>Aphanothece</taxon>
    </lineage>
</organism>
<feature type="domain" description="Mechanosensitive ion channel MscS C-terminal" evidence="9">
    <location>
        <begin position="447"/>
        <end position="532"/>
    </location>
</feature>
<dbReference type="SUPFAM" id="SSF50182">
    <property type="entry name" value="Sm-like ribonucleoproteins"/>
    <property type="match status" value="1"/>
</dbReference>
<dbReference type="Pfam" id="PF21088">
    <property type="entry name" value="MS_channel_1st"/>
    <property type="match status" value="1"/>
</dbReference>
<dbReference type="InterPro" id="IPR006685">
    <property type="entry name" value="MscS_channel_2nd"/>
</dbReference>
<evidence type="ECO:0000259" key="10">
    <source>
        <dbReference type="Pfam" id="PF21088"/>
    </source>
</evidence>
<evidence type="ECO:0000259" key="8">
    <source>
        <dbReference type="Pfam" id="PF00924"/>
    </source>
</evidence>
<reference evidence="12" key="1">
    <citation type="submission" date="2017-05" db="EMBL/GenBank/DDBJ databases">
        <title>Physiological properties and genetic analysis related to exopolysaccharide production of fresh-water unicellular cyanobacterium Aphanothece sacrum, Suizenji Nori, that has been cultured as a food source in Japan.</title>
        <authorList>
            <person name="Kanesaki Y."/>
            <person name="Yoshikawa S."/>
            <person name="Ohki K."/>
        </authorList>
    </citation>
    <scope>NUCLEOTIDE SEQUENCE [LARGE SCALE GENOMIC DNA]</scope>
    <source>
        <strain evidence="12">FPU1</strain>
    </source>
</reference>
<evidence type="ECO:0000256" key="3">
    <source>
        <dbReference type="ARBA" id="ARBA00022475"/>
    </source>
</evidence>
<dbReference type="InterPro" id="IPR049278">
    <property type="entry name" value="MS_channel_C"/>
</dbReference>
<evidence type="ECO:0000256" key="6">
    <source>
        <dbReference type="ARBA" id="ARBA00023136"/>
    </source>
</evidence>
<evidence type="ECO:0000256" key="5">
    <source>
        <dbReference type="ARBA" id="ARBA00022989"/>
    </source>
</evidence>
<dbReference type="InterPro" id="IPR011014">
    <property type="entry name" value="MscS_channel_TM-2"/>
</dbReference>
<dbReference type="GO" id="GO:0005886">
    <property type="term" value="C:plasma membrane"/>
    <property type="evidence" value="ECO:0007669"/>
    <property type="project" value="UniProtKB-SubCell"/>
</dbReference>
<name>A0A401IG62_APHSA</name>